<name>A0AA40FFB5_9HYME</name>
<keyword evidence="4 7" id="KW-1133">Transmembrane helix</keyword>
<accession>A0AA40FFB5</accession>
<proteinExistence type="inferred from homology"/>
<dbReference type="PANTHER" id="PTHR14409">
    <property type="entry name" value="MANNOSIDASE, BETA A, LYSOSOMAL-LIKE, MANBAL PROTEIN"/>
    <property type="match status" value="1"/>
</dbReference>
<evidence type="ECO:0000256" key="2">
    <source>
        <dbReference type="ARBA" id="ARBA00006839"/>
    </source>
</evidence>
<keyword evidence="9" id="KW-1185">Reference proteome</keyword>
<reference evidence="8" key="1">
    <citation type="submission" date="2021-10" db="EMBL/GenBank/DDBJ databases">
        <title>Melipona bicolor Genome sequencing and assembly.</title>
        <authorList>
            <person name="Araujo N.S."/>
            <person name="Arias M.C."/>
        </authorList>
    </citation>
    <scope>NUCLEOTIDE SEQUENCE</scope>
    <source>
        <strain evidence="8">USP_2M_L1-L4_2017</strain>
        <tissue evidence="8">Whole body</tissue>
    </source>
</reference>
<evidence type="ECO:0008006" key="10">
    <source>
        <dbReference type="Google" id="ProtNLM"/>
    </source>
</evidence>
<feature type="transmembrane region" description="Helical" evidence="7">
    <location>
        <begin position="80"/>
        <end position="101"/>
    </location>
</feature>
<evidence type="ECO:0000256" key="7">
    <source>
        <dbReference type="SAM" id="Phobius"/>
    </source>
</evidence>
<dbReference type="EMBL" id="JAHYIQ010000050">
    <property type="protein sequence ID" value="KAK1117510.1"/>
    <property type="molecule type" value="Genomic_DNA"/>
</dbReference>
<feature type="region of interest" description="Disordered" evidence="6">
    <location>
        <begin position="112"/>
        <end position="143"/>
    </location>
</feature>
<comment type="caution">
    <text evidence="8">The sequence shown here is derived from an EMBL/GenBank/DDBJ whole genome shotgun (WGS) entry which is preliminary data.</text>
</comment>
<gene>
    <name evidence="8" type="ORF">K0M31_016543</name>
</gene>
<keyword evidence="3 7" id="KW-0812">Transmembrane</keyword>
<dbReference type="Proteomes" id="UP001177670">
    <property type="component" value="Unassembled WGS sequence"/>
</dbReference>
<evidence type="ECO:0000256" key="5">
    <source>
        <dbReference type="ARBA" id="ARBA00023136"/>
    </source>
</evidence>
<evidence type="ECO:0000256" key="1">
    <source>
        <dbReference type="ARBA" id="ARBA00004167"/>
    </source>
</evidence>
<protein>
    <recommendedName>
        <fullName evidence="10">Protein anon-73B1</fullName>
    </recommendedName>
</protein>
<evidence type="ECO:0000256" key="4">
    <source>
        <dbReference type="ARBA" id="ARBA00022989"/>
    </source>
</evidence>
<organism evidence="8 9">
    <name type="scientific">Melipona bicolor</name>
    <dbReference type="NCBI Taxonomy" id="60889"/>
    <lineage>
        <taxon>Eukaryota</taxon>
        <taxon>Metazoa</taxon>
        <taxon>Ecdysozoa</taxon>
        <taxon>Arthropoda</taxon>
        <taxon>Hexapoda</taxon>
        <taxon>Insecta</taxon>
        <taxon>Pterygota</taxon>
        <taxon>Neoptera</taxon>
        <taxon>Endopterygota</taxon>
        <taxon>Hymenoptera</taxon>
        <taxon>Apocrita</taxon>
        <taxon>Aculeata</taxon>
        <taxon>Apoidea</taxon>
        <taxon>Anthophila</taxon>
        <taxon>Apidae</taxon>
        <taxon>Melipona</taxon>
    </lineage>
</organism>
<dbReference type="GO" id="GO:0016020">
    <property type="term" value="C:membrane"/>
    <property type="evidence" value="ECO:0007669"/>
    <property type="project" value="UniProtKB-SubCell"/>
</dbReference>
<comment type="similarity">
    <text evidence="2">Belongs to the UPF0239 family.</text>
</comment>
<evidence type="ECO:0000256" key="3">
    <source>
        <dbReference type="ARBA" id="ARBA00022692"/>
    </source>
</evidence>
<keyword evidence="5 7" id="KW-0472">Membrane</keyword>
<evidence type="ECO:0000313" key="8">
    <source>
        <dbReference type="EMBL" id="KAK1117510.1"/>
    </source>
</evidence>
<dbReference type="PANTHER" id="PTHR14409:SF0">
    <property type="entry name" value="PROTEIN MANBAL"/>
    <property type="match status" value="1"/>
</dbReference>
<evidence type="ECO:0000256" key="6">
    <source>
        <dbReference type="SAM" id="MobiDB-lite"/>
    </source>
</evidence>
<dbReference type="Pfam" id="PF06783">
    <property type="entry name" value="UPF0239"/>
    <property type="match status" value="1"/>
</dbReference>
<evidence type="ECO:0000313" key="9">
    <source>
        <dbReference type="Proteomes" id="UP001177670"/>
    </source>
</evidence>
<dbReference type="AlphaFoldDB" id="A0AA40FFB5"/>
<comment type="subcellular location">
    <subcellularLocation>
        <location evidence="1">Membrane</location>
        <topology evidence="1">Single-pass membrane protein</topology>
    </subcellularLocation>
</comment>
<dbReference type="InterPro" id="IPR009621">
    <property type="entry name" value="UPF0239"/>
</dbReference>
<sequence length="143" mass="16568">MSLIVGSWRLNRIANRGDIWFKIYKRTFCWQLQGNSERRAIHVCLSVGRKKYLEMADTDPQLKRLLLPAEETLFEQLLRFGLYIGAVFQIVCLLAIVIYQAGPSDGIAALKDDPSDVECSENSPQVTPRRPHRPRKQEKKKRR</sequence>
<feature type="compositionally biased region" description="Basic residues" evidence="6">
    <location>
        <begin position="129"/>
        <end position="143"/>
    </location>
</feature>